<dbReference type="Proteomes" id="UP000518300">
    <property type="component" value="Unassembled WGS sequence"/>
</dbReference>
<organism evidence="2 3">
    <name type="scientific">Pyxidicoccus fallax</name>
    <dbReference type="NCBI Taxonomy" id="394095"/>
    <lineage>
        <taxon>Bacteria</taxon>
        <taxon>Pseudomonadati</taxon>
        <taxon>Myxococcota</taxon>
        <taxon>Myxococcia</taxon>
        <taxon>Myxococcales</taxon>
        <taxon>Cystobacterineae</taxon>
        <taxon>Myxococcaceae</taxon>
        <taxon>Pyxidicoccus</taxon>
    </lineage>
</organism>
<dbReference type="RefSeq" id="WP_169347984.1">
    <property type="nucleotide sequence ID" value="NZ_JABBJJ010000151.1"/>
</dbReference>
<evidence type="ECO:0000313" key="2">
    <source>
        <dbReference type="EMBL" id="NMO18719.1"/>
    </source>
</evidence>
<accession>A0A848LLZ7</accession>
<dbReference type="EMBL" id="JABBJJ010000151">
    <property type="protein sequence ID" value="NMO18719.1"/>
    <property type="molecule type" value="Genomic_DNA"/>
</dbReference>
<evidence type="ECO:0000256" key="1">
    <source>
        <dbReference type="SAM" id="SignalP"/>
    </source>
</evidence>
<feature type="chain" id="PRO_5032741165" evidence="1">
    <location>
        <begin position="28"/>
        <end position="256"/>
    </location>
</feature>
<reference evidence="2 3" key="1">
    <citation type="submission" date="2020-04" db="EMBL/GenBank/DDBJ databases">
        <title>Draft genome of Pyxidicoccus fallax type strain.</title>
        <authorList>
            <person name="Whitworth D.E."/>
        </authorList>
    </citation>
    <scope>NUCLEOTIDE SEQUENCE [LARGE SCALE GENOMIC DNA]</scope>
    <source>
        <strain evidence="2 3">DSM 14698</strain>
    </source>
</reference>
<gene>
    <name evidence="2" type="ORF">HG543_28215</name>
</gene>
<protein>
    <submittedName>
        <fullName evidence="2">Uncharacterized protein</fullName>
    </submittedName>
</protein>
<keyword evidence="1" id="KW-0732">Signal</keyword>
<keyword evidence="3" id="KW-1185">Reference proteome</keyword>
<dbReference type="AlphaFoldDB" id="A0A848LLZ7"/>
<evidence type="ECO:0000313" key="3">
    <source>
        <dbReference type="Proteomes" id="UP000518300"/>
    </source>
</evidence>
<sequence>MRVDSFLSIFRRWLVLGLSLLGAQALANYAPVPDGYVLLSIDNSSRYLVAGGARFYIPPAQVSLYSGASTVALSQATINSYTQIPQDGTLFRQINTSQVYVVVGGMYWAIPSATELDYWDDWKVINNIPNSNWQEAFVNLAFSNKLLVQERTTSQAYLWVAGAKFPITNSSDYTYFGGGGSARIIPLGSLANITSQPWCGANLRERSSSTVYALGYISSSSTTMRKAATSAPAHSDVPDGALAPFPVFTGTPACIW</sequence>
<comment type="caution">
    <text evidence="2">The sequence shown here is derived from an EMBL/GenBank/DDBJ whole genome shotgun (WGS) entry which is preliminary data.</text>
</comment>
<name>A0A848LLZ7_9BACT</name>
<feature type="signal peptide" evidence="1">
    <location>
        <begin position="1"/>
        <end position="27"/>
    </location>
</feature>
<proteinExistence type="predicted"/>